<sequence length="342" mass="39792">MAILVPFFLIFIFTAATIYVMKHLMLRDKLKSINQPRSYPIIGHGLITKPDAEGFINQVMGMGYLYPDSPRMVLFWLGPVPALMLYSAQLVEPILTSSKHLNKGFAYDLLEPWLGRSILTSFFLFYLELIFKYLVFITHLSFLLRGITSEPVDIISLVTLCTLDIICETSMGRCVDAQLKKDNDYVWAVHTINDCIQQRMKNPLMWNDFIYNTRLYIIYFYNLKLIKIYIYIYIYIVESLRLYPSVPIIMRKLGCDQKLGGIVVPEGTHILLNQYMVHRDPNHWIDPDKFDPDRQISSGKLSRSPPIRICALFCWESKLHRTTIRSDGREGFSSLDITPFQY</sequence>
<keyword evidence="6" id="KW-0472">Membrane</keyword>
<keyword evidence="6" id="KW-1133">Transmembrane helix</keyword>
<evidence type="ECO:0000256" key="2">
    <source>
        <dbReference type="ARBA" id="ARBA00010617"/>
    </source>
</evidence>
<dbReference type="WBParaSite" id="Hba_01227">
    <property type="protein sequence ID" value="Hba_01227"/>
    <property type="gene ID" value="Hba_01227"/>
</dbReference>
<dbReference type="GO" id="GO:0020037">
    <property type="term" value="F:heme binding"/>
    <property type="evidence" value="ECO:0007669"/>
    <property type="project" value="InterPro"/>
</dbReference>
<keyword evidence="7" id="KW-1185">Reference proteome</keyword>
<keyword evidence="3" id="KW-0479">Metal-binding</keyword>
<feature type="transmembrane region" description="Helical" evidence="6">
    <location>
        <begin position="215"/>
        <end position="236"/>
    </location>
</feature>
<dbReference type="GO" id="GO:0004497">
    <property type="term" value="F:monooxygenase activity"/>
    <property type="evidence" value="ECO:0007669"/>
    <property type="project" value="UniProtKB-KW"/>
</dbReference>
<feature type="transmembrane region" description="Helical" evidence="6">
    <location>
        <begin position="72"/>
        <end position="91"/>
    </location>
</feature>
<evidence type="ECO:0000256" key="4">
    <source>
        <dbReference type="ARBA" id="ARBA00023004"/>
    </source>
</evidence>
<evidence type="ECO:0000313" key="7">
    <source>
        <dbReference type="Proteomes" id="UP000095283"/>
    </source>
</evidence>
<keyword evidence="4" id="KW-0408">Iron</keyword>
<keyword evidence="6" id="KW-0812">Transmembrane</keyword>
<feature type="transmembrane region" description="Helical" evidence="6">
    <location>
        <begin position="113"/>
        <end position="135"/>
    </location>
</feature>
<feature type="transmembrane region" description="Helical" evidence="6">
    <location>
        <begin position="6"/>
        <end position="25"/>
    </location>
</feature>
<keyword evidence="3" id="KW-0349">Heme</keyword>
<dbReference type="InterPro" id="IPR050196">
    <property type="entry name" value="Cytochrome_P450_Monoox"/>
</dbReference>
<dbReference type="GO" id="GO:0016705">
    <property type="term" value="F:oxidoreductase activity, acting on paired donors, with incorporation or reduction of molecular oxygen"/>
    <property type="evidence" value="ECO:0007669"/>
    <property type="project" value="InterPro"/>
</dbReference>
<keyword evidence="5" id="KW-0560">Oxidoreductase</keyword>
<dbReference type="AlphaFoldDB" id="A0A1I7W998"/>
<dbReference type="SUPFAM" id="SSF48264">
    <property type="entry name" value="Cytochrome P450"/>
    <property type="match status" value="1"/>
</dbReference>
<keyword evidence="5" id="KW-0503">Monooxygenase</keyword>
<dbReference type="InterPro" id="IPR036396">
    <property type="entry name" value="Cyt_P450_sf"/>
</dbReference>
<evidence type="ECO:0000256" key="3">
    <source>
        <dbReference type="ARBA" id="ARBA00022617"/>
    </source>
</evidence>
<organism evidence="7 8">
    <name type="scientific">Heterorhabditis bacteriophora</name>
    <name type="common">Entomopathogenic nematode worm</name>
    <dbReference type="NCBI Taxonomy" id="37862"/>
    <lineage>
        <taxon>Eukaryota</taxon>
        <taxon>Metazoa</taxon>
        <taxon>Ecdysozoa</taxon>
        <taxon>Nematoda</taxon>
        <taxon>Chromadorea</taxon>
        <taxon>Rhabditida</taxon>
        <taxon>Rhabditina</taxon>
        <taxon>Rhabditomorpha</taxon>
        <taxon>Strongyloidea</taxon>
        <taxon>Heterorhabditidae</taxon>
        <taxon>Heterorhabditis</taxon>
    </lineage>
</organism>
<name>A0A1I7W998_HETBA</name>
<dbReference type="Gene3D" id="1.10.630.10">
    <property type="entry name" value="Cytochrome P450"/>
    <property type="match status" value="2"/>
</dbReference>
<evidence type="ECO:0000256" key="1">
    <source>
        <dbReference type="ARBA" id="ARBA00001971"/>
    </source>
</evidence>
<dbReference type="PANTHER" id="PTHR24291:SF194">
    <property type="entry name" value="CYTOCHROME P450 FAMILY"/>
    <property type="match status" value="1"/>
</dbReference>
<dbReference type="Pfam" id="PF00067">
    <property type="entry name" value="p450"/>
    <property type="match status" value="1"/>
</dbReference>
<reference evidence="8" key="1">
    <citation type="submission" date="2016-11" db="UniProtKB">
        <authorList>
            <consortium name="WormBaseParasite"/>
        </authorList>
    </citation>
    <scope>IDENTIFICATION</scope>
</reference>
<dbReference type="InterPro" id="IPR001128">
    <property type="entry name" value="Cyt_P450"/>
</dbReference>
<comment type="cofactor">
    <cofactor evidence="1">
        <name>heme</name>
        <dbReference type="ChEBI" id="CHEBI:30413"/>
    </cofactor>
</comment>
<dbReference type="Proteomes" id="UP000095283">
    <property type="component" value="Unplaced"/>
</dbReference>
<evidence type="ECO:0000256" key="6">
    <source>
        <dbReference type="SAM" id="Phobius"/>
    </source>
</evidence>
<evidence type="ECO:0000256" key="5">
    <source>
        <dbReference type="ARBA" id="ARBA00023033"/>
    </source>
</evidence>
<comment type="similarity">
    <text evidence="2">Belongs to the cytochrome P450 family.</text>
</comment>
<evidence type="ECO:0000313" key="8">
    <source>
        <dbReference type="WBParaSite" id="Hba_01227"/>
    </source>
</evidence>
<accession>A0A1I7W998</accession>
<dbReference type="PANTHER" id="PTHR24291">
    <property type="entry name" value="CYTOCHROME P450 FAMILY 4"/>
    <property type="match status" value="1"/>
</dbReference>
<dbReference type="GO" id="GO:0005506">
    <property type="term" value="F:iron ion binding"/>
    <property type="evidence" value="ECO:0007669"/>
    <property type="project" value="InterPro"/>
</dbReference>
<protein>
    <submittedName>
        <fullName evidence="8">Cytochrome P450</fullName>
    </submittedName>
</protein>
<proteinExistence type="inferred from homology"/>